<feature type="transmembrane region" description="Helical" evidence="13">
    <location>
        <begin position="221"/>
        <end position="243"/>
    </location>
</feature>
<evidence type="ECO:0000256" key="3">
    <source>
        <dbReference type="ARBA" id="ARBA00022679"/>
    </source>
</evidence>
<keyword evidence="2" id="KW-0723">Serine/threonine-protein kinase</keyword>
<dbReference type="AlphaFoldDB" id="A0A4S4DQ03"/>
<keyword evidence="4 13" id="KW-0812">Transmembrane</keyword>
<keyword evidence="3" id="KW-0808">Transferase</keyword>
<evidence type="ECO:0000256" key="13">
    <source>
        <dbReference type="SAM" id="Phobius"/>
    </source>
</evidence>
<dbReference type="InterPro" id="IPR011009">
    <property type="entry name" value="Kinase-like_dom_sf"/>
</dbReference>
<dbReference type="PROSITE" id="PS00108">
    <property type="entry name" value="PROTEIN_KINASE_ST"/>
    <property type="match status" value="1"/>
</dbReference>
<dbReference type="Gene3D" id="1.10.510.10">
    <property type="entry name" value="Transferase(Phosphotransferase) domain 1"/>
    <property type="match status" value="1"/>
</dbReference>
<dbReference type="PROSITE" id="PS50011">
    <property type="entry name" value="PROTEIN_KINASE_DOM"/>
    <property type="match status" value="1"/>
</dbReference>
<keyword evidence="9 13" id="KW-1133">Transmembrane helix</keyword>
<evidence type="ECO:0000313" key="15">
    <source>
        <dbReference type="EMBL" id="THG05075.1"/>
    </source>
</evidence>
<evidence type="ECO:0000256" key="8">
    <source>
        <dbReference type="ARBA" id="ARBA00022840"/>
    </source>
</evidence>
<dbReference type="PANTHER" id="PTHR27005:SF515">
    <property type="entry name" value="WALL-ASSOCIATED RECEPTOR KINASE-LIKE 10-RELATED"/>
    <property type="match status" value="1"/>
</dbReference>
<dbReference type="GO" id="GO:0004674">
    <property type="term" value="F:protein serine/threonine kinase activity"/>
    <property type="evidence" value="ECO:0007669"/>
    <property type="project" value="UniProtKB-KW"/>
</dbReference>
<accession>A0A4S4DQ03</accession>
<evidence type="ECO:0000256" key="5">
    <source>
        <dbReference type="ARBA" id="ARBA00022729"/>
    </source>
</evidence>
<dbReference type="InterPro" id="IPR000719">
    <property type="entry name" value="Prot_kinase_dom"/>
</dbReference>
<gene>
    <name evidence="15" type="ORF">TEA_012881</name>
</gene>
<evidence type="ECO:0000256" key="2">
    <source>
        <dbReference type="ARBA" id="ARBA00022527"/>
    </source>
</evidence>
<evidence type="ECO:0000256" key="6">
    <source>
        <dbReference type="ARBA" id="ARBA00022741"/>
    </source>
</evidence>
<dbReference type="Gene3D" id="3.30.200.20">
    <property type="entry name" value="Phosphorylase Kinase, domain 1"/>
    <property type="match status" value="1"/>
</dbReference>
<evidence type="ECO:0000256" key="1">
    <source>
        <dbReference type="ARBA" id="ARBA00004479"/>
    </source>
</evidence>
<comment type="catalytic activity">
    <reaction evidence="12">
        <text>L-threonyl-[protein] + ATP = O-phospho-L-threonyl-[protein] + ADP + H(+)</text>
        <dbReference type="Rhea" id="RHEA:46608"/>
        <dbReference type="Rhea" id="RHEA-COMP:11060"/>
        <dbReference type="Rhea" id="RHEA-COMP:11605"/>
        <dbReference type="ChEBI" id="CHEBI:15378"/>
        <dbReference type="ChEBI" id="CHEBI:30013"/>
        <dbReference type="ChEBI" id="CHEBI:30616"/>
        <dbReference type="ChEBI" id="CHEBI:61977"/>
        <dbReference type="ChEBI" id="CHEBI:456216"/>
    </reaction>
</comment>
<dbReference type="InterPro" id="IPR045274">
    <property type="entry name" value="WAK-like"/>
</dbReference>
<keyword evidence="10 13" id="KW-0472">Membrane</keyword>
<evidence type="ECO:0000313" key="16">
    <source>
        <dbReference type="Proteomes" id="UP000306102"/>
    </source>
</evidence>
<evidence type="ECO:0000256" key="10">
    <source>
        <dbReference type="ARBA" id="ARBA00023136"/>
    </source>
</evidence>
<dbReference type="GO" id="GO:0005524">
    <property type="term" value="F:ATP binding"/>
    <property type="evidence" value="ECO:0007669"/>
    <property type="project" value="UniProtKB-KW"/>
</dbReference>
<dbReference type="STRING" id="542762.A0A4S4DQ03"/>
<dbReference type="FunFam" id="1.10.510.10:FF:000084">
    <property type="entry name" value="Wall-associated receptor kinase 2"/>
    <property type="match status" value="1"/>
</dbReference>
<feature type="domain" description="Protein kinase" evidence="14">
    <location>
        <begin position="295"/>
        <end position="581"/>
    </location>
</feature>
<evidence type="ECO:0000256" key="9">
    <source>
        <dbReference type="ARBA" id="ARBA00022989"/>
    </source>
</evidence>
<reference evidence="15 16" key="1">
    <citation type="journal article" date="2018" name="Proc. Natl. Acad. Sci. U.S.A.">
        <title>Draft genome sequence of Camellia sinensis var. sinensis provides insights into the evolution of the tea genome and tea quality.</title>
        <authorList>
            <person name="Wei C."/>
            <person name="Yang H."/>
            <person name="Wang S."/>
            <person name="Zhao J."/>
            <person name="Liu C."/>
            <person name="Gao L."/>
            <person name="Xia E."/>
            <person name="Lu Y."/>
            <person name="Tai Y."/>
            <person name="She G."/>
            <person name="Sun J."/>
            <person name="Cao H."/>
            <person name="Tong W."/>
            <person name="Gao Q."/>
            <person name="Li Y."/>
            <person name="Deng W."/>
            <person name="Jiang X."/>
            <person name="Wang W."/>
            <person name="Chen Q."/>
            <person name="Zhang S."/>
            <person name="Li H."/>
            <person name="Wu J."/>
            <person name="Wang P."/>
            <person name="Li P."/>
            <person name="Shi C."/>
            <person name="Zheng F."/>
            <person name="Jian J."/>
            <person name="Huang B."/>
            <person name="Shan D."/>
            <person name="Shi M."/>
            <person name="Fang C."/>
            <person name="Yue Y."/>
            <person name="Li F."/>
            <person name="Li D."/>
            <person name="Wei S."/>
            <person name="Han B."/>
            <person name="Jiang C."/>
            <person name="Yin Y."/>
            <person name="Xia T."/>
            <person name="Zhang Z."/>
            <person name="Bennetzen J.L."/>
            <person name="Zhao S."/>
            <person name="Wan X."/>
        </authorList>
    </citation>
    <scope>NUCLEOTIDE SEQUENCE [LARGE SCALE GENOMIC DNA]</scope>
    <source>
        <strain evidence="16">cv. Shuchazao</strain>
        <tissue evidence="15">Leaf</tissue>
    </source>
</reference>
<keyword evidence="8" id="KW-0067">ATP-binding</keyword>
<dbReference type="GO" id="GO:0007166">
    <property type="term" value="P:cell surface receptor signaling pathway"/>
    <property type="evidence" value="ECO:0007669"/>
    <property type="project" value="InterPro"/>
</dbReference>
<organism evidence="15 16">
    <name type="scientific">Camellia sinensis var. sinensis</name>
    <name type="common">China tea</name>
    <dbReference type="NCBI Taxonomy" id="542762"/>
    <lineage>
        <taxon>Eukaryota</taxon>
        <taxon>Viridiplantae</taxon>
        <taxon>Streptophyta</taxon>
        <taxon>Embryophyta</taxon>
        <taxon>Tracheophyta</taxon>
        <taxon>Spermatophyta</taxon>
        <taxon>Magnoliopsida</taxon>
        <taxon>eudicotyledons</taxon>
        <taxon>Gunneridae</taxon>
        <taxon>Pentapetalae</taxon>
        <taxon>asterids</taxon>
        <taxon>Ericales</taxon>
        <taxon>Theaceae</taxon>
        <taxon>Camellia</taxon>
    </lineage>
</organism>
<evidence type="ECO:0000256" key="12">
    <source>
        <dbReference type="ARBA" id="ARBA00047951"/>
    </source>
</evidence>
<keyword evidence="7" id="KW-0418">Kinase</keyword>
<comment type="subcellular location">
    <subcellularLocation>
        <location evidence="1">Membrane</location>
        <topology evidence="1">Single-pass type I membrane protein</topology>
    </subcellularLocation>
</comment>
<dbReference type="FunFam" id="3.30.200.20:FF:000043">
    <property type="entry name" value="Wall-associated receptor kinase 2"/>
    <property type="match status" value="1"/>
</dbReference>
<comment type="catalytic activity">
    <reaction evidence="11">
        <text>L-seryl-[protein] + ATP = O-phospho-L-seryl-[protein] + ADP + H(+)</text>
        <dbReference type="Rhea" id="RHEA:17989"/>
        <dbReference type="Rhea" id="RHEA-COMP:9863"/>
        <dbReference type="Rhea" id="RHEA-COMP:11604"/>
        <dbReference type="ChEBI" id="CHEBI:15378"/>
        <dbReference type="ChEBI" id="CHEBI:29999"/>
        <dbReference type="ChEBI" id="CHEBI:30616"/>
        <dbReference type="ChEBI" id="CHEBI:83421"/>
        <dbReference type="ChEBI" id="CHEBI:456216"/>
    </reaction>
</comment>
<dbReference type="SMART" id="SM00220">
    <property type="entry name" value="S_TKc"/>
    <property type="match status" value="1"/>
</dbReference>
<keyword evidence="6" id="KW-0547">Nucleotide-binding</keyword>
<dbReference type="SUPFAM" id="SSF56112">
    <property type="entry name" value="Protein kinase-like (PK-like)"/>
    <property type="match status" value="1"/>
</dbReference>
<dbReference type="Pfam" id="PF00069">
    <property type="entry name" value="Pkinase"/>
    <property type="match status" value="1"/>
</dbReference>
<keyword evidence="5" id="KW-0732">Signal</keyword>
<evidence type="ECO:0000256" key="11">
    <source>
        <dbReference type="ARBA" id="ARBA00047558"/>
    </source>
</evidence>
<dbReference type="PANTHER" id="PTHR27005">
    <property type="entry name" value="WALL-ASSOCIATED RECEPTOR KINASE-LIKE 21"/>
    <property type="match status" value="1"/>
</dbReference>
<sequence>MWDSVLQEISLNGSYLRVNNPVTSPNCPINNNSSLDSSIDLRSSPFRFSEINNVFVATGIKCGTRAKLCDWTDKEITNCMSTCDSANSSTCTVGFSSAQYLQGYKVNFEALTRIGIMDVSCTYAFVVDMNNSSVNYSAEQTHVPAVLNWVVHNITQLGLVADNNNNSYSRIQGSSAYSSISDFYFVVHSLKCVCNFPFYGNPYFSNGCVETFIKPQPNAGIIIGVCAGSAGLLFLLIASWWLYKVMKKINDKKRKENFFKRNGGFLLQHKLSSCDGSEKIKLFDSKELEKATDHYHEDRILGQGGQGTVYKGMLSDGRIIAVKKSKVIDNGQVEQFINEVVILSQIVHRNIVKLLGCCLETNVPILIYEFIPNGTLSQHIHDPNEDFLLSWEMRFRIATEVAGALSYLHYAASIPIYHRDMKSTNILLDNKYKAKVSDFGTSTSIDVDNTHLTTRVQGTFGYLDPEYFQSSQFTDKSDVYSFGVVIVELLTGQKPISSTRSQENRSLVTHFMESMEENCLLEILDPRILKDGRREEMIAVAHLAKRCLNLNGKKRPTMKDVTVELEGIRMSQGSSTIHQHYEEVEYNTTDLTRALDVASTTTGTFLDSGSGTSLSFDPGCPEYCGDVRTPYPFGIGPNCYLDEWFSIGCKNSRNNNNGVAPYLIKINLEMLEISFNGSYLQVNNPVTSPNCPINNNVNSTSSIDLRFSHFRFAETTNVVMATDEKCNNQEAILIDLDNKRITNCTSTCDPINNINISSCAVEISPYVQYLQGYKVNLRKQKQQYSEWR</sequence>
<proteinExistence type="predicted"/>
<dbReference type="Proteomes" id="UP000306102">
    <property type="component" value="Unassembled WGS sequence"/>
</dbReference>
<keyword evidence="16" id="KW-1185">Reference proteome</keyword>
<protein>
    <recommendedName>
        <fullName evidence="14">Protein kinase domain-containing protein</fullName>
    </recommendedName>
</protein>
<evidence type="ECO:0000256" key="7">
    <source>
        <dbReference type="ARBA" id="ARBA00022777"/>
    </source>
</evidence>
<dbReference type="InterPro" id="IPR008271">
    <property type="entry name" value="Ser/Thr_kinase_AS"/>
</dbReference>
<dbReference type="EMBL" id="SDRB02010666">
    <property type="protein sequence ID" value="THG05075.1"/>
    <property type="molecule type" value="Genomic_DNA"/>
</dbReference>
<name>A0A4S4DQ03_CAMSN</name>
<comment type="caution">
    <text evidence="15">The sequence shown here is derived from an EMBL/GenBank/DDBJ whole genome shotgun (WGS) entry which is preliminary data.</text>
</comment>
<evidence type="ECO:0000259" key="14">
    <source>
        <dbReference type="PROSITE" id="PS50011"/>
    </source>
</evidence>
<dbReference type="CDD" id="cd14066">
    <property type="entry name" value="STKc_IRAK"/>
    <property type="match status" value="1"/>
</dbReference>
<dbReference type="GO" id="GO:0005886">
    <property type="term" value="C:plasma membrane"/>
    <property type="evidence" value="ECO:0007669"/>
    <property type="project" value="TreeGrafter"/>
</dbReference>
<evidence type="ECO:0000256" key="4">
    <source>
        <dbReference type="ARBA" id="ARBA00022692"/>
    </source>
</evidence>